<keyword evidence="1" id="KW-0677">Repeat</keyword>
<dbReference type="OrthoDB" id="10253954at2759"/>
<evidence type="ECO:0000313" key="5">
    <source>
        <dbReference type="RefSeq" id="XP_018088010.1"/>
    </source>
</evidence>
<accession>A0A8J0TPK1</accession>
<feature type="compositionally biased region" description="Polar residues" evidence="2">
    <location>
        <begin position="684"/>
        <end position="697"/>
    </location>
</feature>
<dbReference type="InterPro" id="IPR016024">
    <property type="entry name" value="ARM-type_fold"/>
</dbReference>
<dbReference type="RefSeq" id="XP_018088010.1">
    <property type="nucleotide sequence ID" value="XM_018232521.2"/>
</dbReference>
<dbReference type="AlphaFoldDB" id="A0A8J0TPK1"/>
<feature type="domain" description="Fibronectin type-III" evidence="3">
    <location>
        <begin position="362"/>
        <end position="447"/>
    </location>
</feature>
<dbReference type="GeneID" id="108699880"/>
<feature type="region of interest" description="Disordered" evidence="2">
    <location>
        <begin position="660"/>
        <end position="735"/>
    </location>
</feature>
<dbReference type="PROSITE" id="PS50853">
    <property type="entry name" value="FN3"/>
    <property type="match status" value="3"/>
</dbReference>
<sequence>MVAEKLESQDTGMEKILSALLSPQPHVVQHAVEQIMCAVQTNRKELADMLMKGERCKEYMDTLCRLLDSSDIRLCSNVSYILGTVAEDQAIAVTLVELAEASQNWDLLARLGAMLLWDDTEAVMNSAGALGTLAETSNGRRWLLCSSKSDFIIENITALLSSPNDWTASNCALVLARISMSQEGCSRLLGHPQSDSILQRLISSLRADEAGCGLNAAFALGRLCDTDVGRMRVLSLPEANAMVAALGEMMSAEDEGGSSNACFALTCLATDKVGHQYILLNRNFSQILDTLCRLLQSEEQESCWFAAMTLKVLSSRPKGVIRLRQHQLLEAVLKKVVCSHDTGKEVLEEAEQTLKNLQCLPQPAAPQAKLLDSGSVWVSWEGHKAESSFPVTYRLYDGERLLYCGPACSFQAPQGKPGQEYHLVVVMETEVDQSQDSPVTVLLMEDPLPSSPQDFKVIGRTATQIKLCWSPPVDCGATIKYYIVYREDVVIETTSELSCIAGGLSPSTKYKFSVSACTSTGHSQKVCLVVKTMDNGDHAPCKLNLCVIGRSEIFITWDGPKVPLGRFFNYELCLNGKPVYLGTERSYTARRLVPNMEYTCTVCAITSEGRYESRPVTKRTAKDEYIRLCRGHTTNGTNHVSIHSAASDCLTKAWPIKTQLGSRQTSRTKDKKVNASKSRRDSILSWTTESSDGAESSTKPDAHDDAISPQPGKKIQQNKFGPERSASSQGKRAQVYAKGNVRCSIKLAKQSLAKGSDTAVASSVSSDNRKLQSEMGLRPVPVASLCSLTPESLLLQRAKTDIDLTWHPLTNAQDKGMREDLGEVNKDMSQRKTLQAIRADPLLRFRNRNQAHNSWESTGSLKAGEGTLHRSGAPTTNTEEKSRQKLEAKSPMSKDVLVAQLDGLLNSSHPAFSRLSQEPDQQQNLGRKPVKSVKGYRIRGCLPENIQKGTLALVGYAGTGVPRPLAQHNQLIQ</sequence>
<feature type="compositionally biased region" description="Polar residues" evidence="2">
    <location>
        <begin position="909"/>
        <end position="925"/>
    </location>
</feature>
<reference evidence="5" key="1">
    <citation type="submission" date="2025-08" db="UniProtKB">
        <authorList>
            <consortium name="RefSeq"/>
        </authorList>
    </citation>
    <scope>IDENTIFICATION</scope>
    <source>
        <strain evidence="5">J_2021</strain>
        <tissue evidence="5">Erythrocytes</tissue>
    </source>
</reference>
<dbReference type="Gene3D" id="2.60.40.10">
    <property type="entry name" value="Immunoglobulins"/>
    <property type="match status" value="2"/>
</dbReference>
<feature type="compositionally biased region" description="Polar residues" evidence="2">
    <location>
        <begin position="851"/>
        <end position="860"/>
    </location>
</feature>
<dbReference type="KEGG" id="xla:108699880"/>
<dbReference type="InterPro" id="IPR003961">
    <property type="entry name" value="FN3_dom"/>
</dbReference>
<feature type="region of interest" description="Disordered" evidence="2">
    <location>
        <begin position="909"/>
        <end position="931"/>
    </location>
</feature>
<dbReference type="InterPro" id="IPR036116">
    <property type="entry name" value="FN3_sf"/>
</dbReference>
<dbReference type="Pfam" id="PF00041">
    <property type="entry name" value="fn3"/>
    <property type="match status" value="1"/>
</dbReference>
<dbReference type="CDD" id="cd00063">
    <property type="entry name" value="FN3"/>
    <property type="match status" value="2"/>
</dbReference>
<evidence type="ECO:0000256" key="2">
    <source>
        <dbReference type="SAM" id="MobiDB-lite"/>
    </source>
</evidence>
<gene>
    <name evidence="5" type="primary">LOC108699880</name>
</gene>
<name>A0A8J0TPK1_XENLA</name>
<feature type="compositionally biased region" description="Polar residues" evidence="2">
    <location>
        <begin position="715"/>
        <end position="731"/>
    </location>
</feature>
<dbReference type="Proteomes" id="UP000186698">
    <property type="component" value="Chromosome 8S"/>
</dbReference>
<evidence type="ECO:0000256" key="1">
    <source>
        <dbReference type="ARBA" id="ARBA00022737"/>
    </source>
</evidence>
<feature type="domain" description="Fibronectin type-III" evidence="3">
    <location>
        <begin position="451"/>
        <end position="536"/>
    </location>
</feature>
<dbReference type="InterPro" id="IPR011989">
    <property type="entry name" value="ARM-like"/>
</dbReference>
<dbReference type="PANTHER" id="PTHR46708">
    <property type="entry name" value="TENASCIN"/>
    <property type="match status" value="1"/>
</dbReference>
<keyword evidence="4" id="KW-1185">Reference proteome</keyword>
<organism evidence="4 5">
    <name type="scientific">Xenopus laevis</name>
    <name type="common">African clawed frog</name>
    <dbReference type="NCBI Taxonomy" id="8355"/>
    <lineage>
        <taxon>Eukaryota</taxon>
        <taxon>Metazoa</taxon>
        <taxon>Chordata</taxon>
        <taxon>Craniata</taxon>
        <taxon>Vertebrata</taxon>
        <taxon>Euteleostomi</taxon>
        <taxon>Amphibia</taxon>
        <taxon>Batrachia</taxon>
        <taxon>Anura</taxon>
        <taxon>Pipoidea</taxon>
        <taxon>Pipidae</taxon>
        <taxon>Xenopodinae</taxon>
        <taxon>Xenopus</taxon>
        <taxon>Xenopus</taxon>
    </lineage>
</organism>
<evidence type="ECO:0000313" key="4">
    <source>
        <dbReference type="Proteomes" id="UP000186698"/>
    </source>
</evidence>
<feature type="compositionally biased region" description="Basic and acidic residues" evidence="2">
    <location>
        <begin position="878"/>
        <end position="888"/>
    </location>
</feature>
<feature type="compositionally biased region" description="Basic and acidic residues" evidence="2">
    <location>
        <begin position="667"/>
        <end position="682"/>
    </location>
</feature>
<proteinExistence type="predicted"/>
<dbReference type="InterPro" id="IPR050991">
    <property type="entry name" value="ECM_Regulatory_Proteins"/>
</dbReference>
<evidence type="ECO:0000259" key="3">
    <source>
        <dbReference type="PROSITE" id="PS50853"/>
    </source>
</evidence>
<feature type="region of interest" description="Disordered" evidence="2">
    <location>
        <begin position="851"/>
        <end position="892"/>
    </location>
</feature>
<dbReference type="InterPro" id="IPR013783">
    <property type="entry name" value="Ig-like_fold"/>
</dbReference>
<protein>
    <submittedName>
        <fullName evidence="5">Uncharacterized protein LOC108699880 isoform X1</fullName>
    </submittedName>
</protein>
<dbReference type="SUPFAM" id="SSF49265">
    <property type="entry name" value="Fibronectin type III"/>
    <property type="match status" value="2"/>
</dbReference>
<dbReference type="SUPFAM" id="SSF48371">
    <property type="entry name" value="ARM repeat"/>
    <property type="match status" value="1"/>
</dbReference>
<feature type="domain" description="Fibronectin type-III" evidence="3">
    <location>
        <begin position="539"/>
        <end position="623"/>
    </location>
</feature>
<dbReference type="SMART" id="SM00060">
    <property type="entry name" value="FN3"/>
    <property type="match status" value="3"/>
</dbReference>
<dbReference type="Gene3D" id="1.25.10.10">
    <property type="entry name" value="Leucine-rich Repeat Variant"/>
    <property type="match status" value="2"/>
</dbReference>
<dbReference type="PANTHER" id="PTHR46708:SF11">
    <property type="entry name" value="RECEPTOR-TYPE TYROSINE-PROTEIN PHOSPHATASE ETA-LIKE"/>
    <property type="match status" value="1"/>
</dbReference>